<dbReference type="PROSITE" id="PS00143">
    <property type="entry name" value="INSULINASE"/>
    <property type="match status" value="1"/>
</dbReference>
<keyword evidence="6" id="KW-0862">Zinc</keyword>
<protein>
    <submittedName>
        <fullName evidence="14">LAQU0S10e03730g1_1</fullName>
    </submittedName>
</protein>
<evidence type="ECO:0000313" key="15">
    <source>
        <dbReference type="Proteomes" id="UP000236544"/>
    </source>
</evidence>
<dbReference type="InterPro" id="IPR011765">
    <property type="entry name" value="Pept_M16_N"/>
</dbReference>
<dbReference type="GO" id="GO:0005829">
    <property type="term" value="C:cytosol"/>
    <property type="evidence" value="ECO:0007669"/>
    <property type="project" value="TreeGrafter"/>
</dbReference>
<dbReference type="InterPro" id="IPR011249">
    <property type="entry name" value="Metalloenz_LuxS/M16"/>
</dbReference>
<gene>
    <name evidence="14" type="ORF">LAQU0_S10e03730g</name>
</gene>
<evidence type="ECO:0000259" key="13">
    <source>
        <dbReference type="Pfam" id="PF22456"/>
    </source>
</evidence>
<feature type="domain" description="Peptidase M16 C-terminal" evidence="11">
    <location>
        <begin position="205"/>
        <end position="369"/>
    </location>
</feature>
<dbReference type="Pfam" id="PF22456">
    <property type="entry name" value="PqqF-like_C_4"/>
    <property type="match status" value="1"/>
</dbReference>
<dbReference type="PANTHER" id="PTHR43690">
    <property type="entry name" value="NARDILYSIN"/>
    <property type="match status" value="1"/>
</dbReference>
<feature type="domain" description="Peptidase M16 N-terminal" evidence="10">
    <location>
        <begin position="34"/>
        <end position="169"/>
    </location>
</feature>
<dbReference type="Pfam" id="PF00675">
    <property type="entry name" value="Peptidase_M16"/>
    <property type="match status" value="1"/>
</dbReference>
<dbReference type="PANTHER" id="PTHR43690:SF18">
    <property type="entry name" value="INSULIN-DEGRADING ENZYME-RELATED"/>
    <property type="match status" value="1"/>
</dbReference>
<keyword evidence="7" id="KW-0482">Metalloprotease</keyword>
<evidence type="ECO:0000256" key="1">
    <source>
        <dbReference type="ARBA" id="ARBA00001947"/>
    </source>
</evidence>
<dbReference type="FunFam" id="3.30.830.10:FF:000012">
    <property type="entry name" value="Protease 3"/>
    <property type="match status" value="1"/>
</dbReference>
<evidence type="ECO:0000256" key="7">
    <source>
        <dbReference type="ARBA" id="ARBA00023049"/>
    </source>
</evidence>
<dbReference type="GO" id="GO:0051603">
    <property type="term" value="P:proteolysis involved in protein catabolic process"/>
    <property type="evidence" value="ECO:0007669"/>
    <property type="project" value="TreeGrafter"/>
</dbReference>
<keyword evidence="15" id="KW-1185">Reference proteome</keyword>
<evidence type="ECO:0000259" key="11">
    <source>
        <dbReference type="Pfam" id="PF05193"/>
    </source>
</evidence>
<dbReference type="InterPro" id="IPR001431">
    <property type="entry name" value="Pept_M16_Zn_BS"/>
</dbReference>
<evidence type="ECO:0000256" key="5">
    <source>
        <dbReference type="ARBA" id="ARBA00022801"/>
    </source>
</evidence>
<dbReference type="Proteomes" id="UP000236544">
    <property type="component" value="Unassembled WGS sequence"/>
</dbReference>
<dbReference type="InterPro" id="IPR050626">
    <property type="entry name" value="Peptidase_M16"/>
</dbReference>
<comment type="similarity">
    <text evidence="2 8">Belongs to the peptidase M16 family.</text>
</comment>
<reference evidence="15" key="1">
    <citation type="submission" date="2015-10" db="EMBL/GenBank/DDBJ databases">
        <authorList>
            <person name="Devillers H."/>
        </authorList>
    </citation>
    <scope>NUCLEOTIDE SEQUENCE [LARGE SCALE GENOMIC DNA]</scope>
</reference>
<name>A0A0P1KU71_9SACH</name>
<dbReference type="GO" id="GO:0046872">
    <property type="term" value="F:metal ion binding"/>
    <property type="evidence" value="ECO:0007669"/>
    <property type="project" value="UniProtKB-KW"/>
</dbReference>
<evidence type="ECO:0000256" key="3">
    <source>
        <dbReference type="ARBA" id="ARBA00022670"/>
    </source>
</evidence>
<proteinExistence type="inferred from homology"/>
<evidence type="ECO:0000259" key="12">
    <source>
        <dbReference type="Pfam" id="PF16187"/>
    </source>
</evidence>
<feature type="compositionally biased region" description="Basic and acidic residues" evidence="9">
    <location>
        <begin position="270"/>
        <end position="279"/>
    </location>
</feature>
<dbReference type="Pfam" id="PF16187">
    <property type="entry name" value="Peptidase_M16_M"/>
    <property type="match status" value="1"/>
</dbReference>
<accession>A0A0P1KU71</accession>
<feature type="region of interest" description="Disordered" evidence="9">
    <location>
        <begin position="245"/>
        <end position="284"/>
    </location>
</feature>
<dbReference type="InterPro" id="IPR032632">
    <property type="entry name" value="Peptidase_M16_M"/>
</dbReference>
<evidence type="ECO:0000256" key="8">
    <source>
        <dbReference type="RuleBase" id="RU004447"/>
    </source>
</evidence>
<dbReference type="GO" id="GO:0005739">
    <property type="term" value="C:mitochondrion"/>
    <property type="evidence" value="ECO:0007669"/>
    <property type="project" value="TreeGrafter"/>
</dbReference>
<keyword evidence="5" id="KW-0378">Hydrolase</keyword>
<evidence type="ECO:0000256" key="9">
    <source>
        <dbReference type="SAM" id="MobiDB-lite"/>
    </source>
</evidence>
<keyword evidence="4" id="KW-0479">Metal-binding</keyword>
<dbReference type="EMBL" id="LN890547">
    <property type="protein sequence ID" value="CUS23583.1"/>
    <property type="molecule type" value="Genomic_DNA"/>
</dbReference>
<dbReference type="GO" id="GO:0004222">
    <property type="term" value="F:metalloendopeptidase activity"/>
    <property type="evidence" value="ECO:0007669"/>
    <property type="project" value="InterPro"/>
</dbReference>
<evidence type="ECO:0000256" key="2">
    <source>
        <dbReference type="ARBA" id="ARBA00007261"/>
    </source>
</evidence>
<evidence type="ECO:0000256" key="4">
    <source>
        <dbReference type="ARBA" id="ARBA00022723"/>
    </source>
</evidence>
<dbReference type="SUPFAM" id="SSF63411">
    <property type="entry name" value="LuxS/MPP-like metallohydrolase"/>
    <property type="match status" value="4"/>
</dbReference>
<feature type="domain" description="Coenzyme PQQ synthesis protein F-like C-terminal lobe" evidence="13">
    <location>
        <begin position="882"/>
        <end position="953"/>
    </location>
</feature>
<dbReference type="InterPro" id="IPR007863">
    <property type="entry name" value="Peptidase_M16_C"/>
</dbReference>
<dbReference type="Gene3D" id="3.30.830.10">
    <property type="entry name" value="Metalloenzyme, LuxS/M16 peptidase-like"/>
    <property type="match status" value="4"/>
</dbReference>
<dbReference type="Pfam" id="PF05193">
    <property type="entry name" value="Peptidase_M16_C"/>
    <property type="match status" value="1"/>
</dbReference>
<sequence>MSGAVQHFEVAFYTPISNSNRGMELCRLANGILVLLISDPADTSVSCSLSVASGSHADPDEALGLAHLCEHTILSAGSKKYPRSSHYHEIVAQNGGSHNAYTTGENTTFYFELPASNDSGELLFDKVLDVLASSFKNPVFSDSSINKEIYAIESEHNINKASTPKQLYHATRLLGNPRHSFSRFCTGDFATLCEEPSLHKVNVKAALCQYFKTNYDAAEMALCLRGPQSLNALTKLAKKYFGDLPANRVRGPSRPPLKKRPSSRLASQDLHTRPPHSENSKQQVQAQDAFVSDTFNLVSIQSSKNPVLRLVFPVSHKSTRLTFNDIAALSENWCDFFGDEGVGSLAHCLRINNLIEGVVASVASFSAGNDGLILEFALTNLGWSSPQLIISILFDLFIPHLIHDKTEDIAQCLSELNCTDLLTFLYQGAEKSSMEMCAVLSSRLLTVFETLDPECLLKGSPLIECNQNFSVIGDYSESAESQTWWIGRAIKFQNFVSEFVNRHNLRIVMLGNCSKSSLLSTVSSFSRTDAHYEFDYQISKVDMLSVREETYHIPDFTFCVPCYDMFLPTVGRKLGLIKQALQASSSQAQTSLLTVITRNAYLQSVPRLAGKNSNYELWVKEEESDLSFKSKSIISIEIVSKTIEACPFYTMCLEVLAQLLGASLSTILYPSEKLGYTYEISPSAKGHVRLSFTVSGFPEGVYAMVRIVIDQTKSLINSDTISPAMFRKARVAVRNKYEEAASANSTNLATLGLLIVLEEYMWPVEDRLDALEEIDIESFKAFCSEFISKPTYLNLFSQGDLSYTEEISAWLDVGLTSHLSRRPRNEPAVREPVTQTLDPGTNMFIRRSAFAEDPSSSIVYFIQIGDRDDAQMLSLTCLAEFLMSMTLVPDLRTKKQIGYAVFSGLRLLSTTMGLHITCMSSSPPEHLESQIDQYLAYMEHDVLGTMGEDEFQERYLRKFRITFEREGTTRPSGATGSAGSADLLAQIEANVHSGNLLEQGAAMRQHKRIRNQISTHRYNFSSDLEPADLSLLRSLTLGQFRRFFQDKISIYSATRSKLSVMVASPVSADEIAGKRLFLQVESYLKLKGLKIPSSELRAIVESSQGKPSTLVRGLFKFFLARGETLKLCNVILRELSRAVFLSFKPHSTNNDSAGVLHDMRKEVSTAVPLLEVQANHFRQQEFPAG</sequence>
<evidence type="ECO:0000313" key="14">
    <source>
        <dbReference type="EMBL" id="CUS23583.1"/>
    </source>
</evidence>
<comment type="cofactor">
    <cofactor evidence="1">
        <name>Zn(2+)</name>
        <dbReference type="ChEBI" id="CHEBI:29105"/>
    </cofactor>
</comment>
<evidence type="ECO:0000259" key="10">
    <source>
        <dbReference type="Pfam" id="PF00675"/>
    </source>
</evidence>
<dbReference type="AlphaFoldDB" id="A0A0P1KU71"/>
<organism evidence="14 15">
    <name type="scientific">Lachancea quebecensis</name>
    <dbReference type="NCBI Taxonomy" id="1654605"/>
    <lineage>
        <taxon>Eukaryota</taxon>
        <taxon>Fungi</taxon>
        <taxon>Dikarya</taxon>
        <taxon>Ascomycota</taxon>
        <taxon>Saccharomycotina</taxon>
        <taxon>Saccharomycetes</taxon>
        <taxon>Saccharomycetales</taxon>
        <taxon>Saccharomycetaceae</taxon>
        <taxon>Lachancea</taxon>
    </lineage>
</organism>
<feature type="domain" description="Peptidase M16 middle/third" evidence="12">
    <location>
        <begin position="599"/>
        <end position="770"/>
    </location>
</feature>
<keyword evidence="3" id="KW-0645">Protease</keyword>
<dbReference type="OrthoDB" id="952271at2759"/>
<dbReference type="InterPro" id="IPR054734">
    <property type="entry name" value="PqqF-like_C_4"/>
</dbReference>
<evidence type="ECO:0000256" key="6">
    <source>
        <dbReference type="ARBA" id="ARBA00022833"/>
    </source>
</evidence>
<dbReference type="GO" id="GO:0043171">
    <property type="term" value="P:peptide catabolic process"/>
    <property type="evidence" value="ECO:0007669"/>
    <property type="project" value="TreeGrafter"/>
</dbReference>